<dbReference type="Proteomes" id="UP000008366">
    <property type="component" value="Unassembled WGS sequence"/>
</dbReference>
<dbReference type="GO" id="GO:0005737">
    <property type="term" value="C:cytoplasm"/>
    <property type="evidence" value="ECO:0007669"/>
    <property type="project" value="TreeGrafter"/>
</dbReference>
<dbReference type="Pfam" id="PF02567">
    <property type="entry name" value="PhzC-PhzF"/>
    <property type="match status" value="1"/>
</dbReference>
<accession>K6WZ02</accession>
<protein>
    <submittedName>
        <fullName evidence="2">Phenazine biosynthesis PhzC/PhzF family protein</fullName>
    </submittedName>
</protein>
<dbReference type="InterPro" id="IPR003719">
    <property type="entry name" value="Phenazine_PhzF-like"/>
</dbReference>
<dbReference type="PIRSF" id="PIRSF016184">
    <property type="entry name" value="PhzC_PhzF"/>
    <property type="match status" value="1"/>
</dbReference>
<dbReference type="eggNOG" id="COG0384">
    <property type="taxonomic scope" value="Bacteria"/>
</dbReference>
<dbReference type="RefSeq" id="WP_006593829.1">
    <property type="nucleotide sequence ID" value="NZ_BAHD01000063.1"/>
</dbReference>
<sequence>MDLTYRLLNVFTDGKDPFTGNGVAVFEDGSGLSTDQMQTLASQVNIETVFILPRSNGEERAVRFFSPEKETGFAGSASLATAAVVRELQGGEGDVQLHVEADADDEGRSSVAERRGAHEDIDLPDSYTVFQRDDLWILDAYEPKAEPLTASPQILASLVGLNTDALGGDVMTVNHGRGGIVLPVRTVEDVRKTRLDARMLHSYAMLLNTEPRVYVWANSEKEEDTIVSRMFYGPRGGVLEVAATGTGGVNLGSWLAAHGARGIRRRVIQGRPAGRRSLLDLRIDDEGEVYVGGRVAEVARGTFTV</sequence>
<dbReference type="PANTHER" id="PTHR13774">
    <property type="entry name" value="PHENAZINE BIOSYNTHESIS PROTEIN"/>
    <property type="match status" value="1"/>
</dbReference>
<dbReference type="AlphaFoldDB" id="K6WZ02"/>
<reference evidence="2 3" key="1">
    <citation type="submission" date="2012-08" db="EMBL/GenBank/DDBJ databases">
        <title>Whole genome shotgun sequence of Kineosphaera limosa NBRC 100340.</title>
        <authorList>
            <person name="Yoshida I."/>
            <person name="Isaki S."/>
            <person name="Hosoyama A."/>
            <person name="Tsuchikane K."/>
            <person name="Katsumata H."/>
            <person name="Ando Y."/>
            <person name="Ohji S."/>
            <person name="Hamada M."/>
            <person name="Tamura T."/>
            <person name="Yamazoe A."/>
            <person name="Yamazaki S."/>
            <person name="Fujita N."/>
        </authorList>
    </citation>
    <scope>NUCLEOTIDE SEQUENCE [LARGE SCALE GENOMIC DNA]</scope>
    <source>
        <strain evidence="2 3">NBRC 100340</strain>
    </source>
</reference>
<dbReference type="Gene3D" id="3.10.310.10">
    <property type="entry name" value="Diaminopimelate Epimerase, Chain A, domain 1"/>
    <property type="match status" value="2"/>
</dbReference>
<gene>
    <name evidence="2" type="ORF">KILIM_063_00090</name>
</gene>
<dbReference type="GO" id="GO:0016853">
    <property type="term" value="F:isomerase activity"/>
    <property type="evidence" value="ECO:0007669"/>
    <property type="project" value="TreeGrafter"/>
</dbReference>
<evidence type="ECO:0000313" key="3">
    <source>
        <dbReference type="Proteomes" id="UP000008366"/>
    </source>
</evidence>
<feature type="active site" evidence="1">
    <location>
        <position position="47"/>
    </location>
</feature>
<evidence type="ECO:0000256" key="1">
    <source>
        <dbReference type="PIRSR" id="PIRSR016184-1"/>
    </source>
</evidence>
<dbReference type="SUPFAM" id="SSF54506">
    <property type="entry name" value="Diaminopimelate epimerase-like"/>
    <property type="match status" value="1"/>
</dbReference>
<dbReference type="STRING" id="1184609.KILIM_063_00090"/>
<organism evidence="2 3">
    <name type="scientific">Kineosphaera limosa NBRC 100340</name>
    <dbReference type="NCBI Taxonomy" id="1184609"/>
    <lineage>
        <taxon>Bacteria</taxon>
        <taxon>Bacillati</taxon>
        <taxon>Actinomycetota</taxon>
        <taxon>Actinomycetes</taxon>
        <taxon>Micrococcales</taxon>
        <taxon>Dermatophilaceae</taxon>
        <taxon>Kineosphaera</taxon>
    </lineage>
</organism>
<dbReference type="EMBL" id="BAHD01000063">
    <property type="protein sequence ID" value="GAB97297.1"/>
    <property type="molecule type" value="Genomic_DNA"/>
</dbReference>
<comment type="caution">
    <text evidence="2">The sequence shown here is derived from an EMBL/GenBank/DDBJ whole genome shotgun (WGS) entry which is preliminary data.</text>
</comment>
<dbReference type="PANTHER" id="PTHR13774:SF32">
    <property type="entry name" value="ANTISENSE-ENHANCING SEQUENCE 1"/>
    <property type="match status" value="1"/>
</dbReference>
<dbReference type="OrthoDB" id="9788221at2"/>
<evidence type="ECO:0000313" key="2">
    <source>
        <dbReference type="EMBL" id="GAB97297.1"/>
    </source>
</evidence>
<name>K6WZ02_9MICO</name>
<proteinExistence type="predicted"/>
<keyword evidence="3" id="KW-1185">Reference proteome</keyword>